<dbReference type="Proteomes" id="UP000024635">
    <property type="component" value="Unassembled WGS sequence"/>
</dbReference>
<evidence type="ECO:0000259" key="2">
    <source>
        <dbReference type="PROSITE" id="PS50217"/>
    </source>
</evidence>
<dbReference type="PANTHER" id="PTHR23334:SF72">
    <property type="entry name" value="PROTEIN MABIKI"/>
    <property type="match status" value="1"/>
</dbReference>
<dbReference type="AlphaFoldDB" id="A0A016SAD0"/>
<evidence type="ECO:0000313" key="3">
    <source>
        <dbReference type="EMBL" id="EYB87249.1"/>
    </source>
</evidence>
<comment type="caution">
    <text evidence="3">The sequence shown here is derived from an EMBL/GenBank/DDBJ whole genome shotgun (WGS) entry which is preliminary data.</text>
</comment>
<keyword evidence="4" id="KW-1185">Reference proteome</keyword>
<reference evidence="4" key="1">
    <citation type="journal article" date="2015" name="Nat. Genet.">
        <title>The genome and transcriptome of the zoonotic hookworm Ancylostoma ceylanicum identify infection-specific gene families.</title>
        <authorList>
            <person name="Schwarz E.M."/>
            <person name="Hu Y."/>
            <person name="Antoshechkin I."/>
            <person name="Miller M.M."/>
            <person name="Sternberg P.W."/>
            <person name="Aroian R.V."/>
        </authorList>
    </citation>
    <scope>NUCLEOTIDE SEQUENCE</scope>
    <source>
        <strain evidence="4">HY135</strain>
    </source>
</reference>
<dbReference type="InterPro" id="IPR004827">
    <property type="entry name" value="bZIP"/>
</dbReference>
<feature type="domain" description="BZIP" evidence="2">
    <location>
        <begin position="79"/>
        <end position="142"/>
    </location>
</feature>
<dbReference type="EMBL" id="JARK01001602">
    <property type="protein sequence ID" value="EYB87249.1"/>
    <property type="molecule type" value="Genomic_DNA"/>
</dbReference>
<sequence length="168" mass="18914">MLPAFAPSAFDPQSFAYNPYGYSVPFPTAYGAPAAAPTAFQPCATSSFYPEATYPKSDTGSSTPACSKSESEISSDEAYRKKREKRDRNNEAARNSRLRRKAREGRIAREAEVLQKENQILRDEVGELKKVFYTLQEELTARRSTNVENVENVDVYQSIDFSYTNQVL</sequence>
<accession>A0A016SAD0</accession>
<gene>
    <name evidence="3" type="primary">Acey_s0266.g713</name>
    <name evidence="3" type="ORF">Y032_0266g713</name>
</gene>
<name>A0A016SAD0_9BILA</name>
<dbReference type="Pfam" id="PF07716">
    <property type="entry name" value="bZIP_2"/>
    <property type="match status" value="1"/>
</dbReference>
<dbReference type="PROSITE" id="PS00036">
    <property type="entry name" value="BZIP_BASIC"/>
    <property type="match status" value="1"/>
</dbReference>
<feature type="compositionally biased region" description="Polar residues" evidence="1">
    <location>
        <begin position="56"/>
        <end position="68"/>
    </location>
</feature>
<evidence type="ECO:0000256" key="1">
    <source>
        <dbReference type="SAM" id="MobiDB-lite"/>
    </source>
</evidence>
<protein>
    <recommendedName>
        <fullName evidence="2">BZIP domain-containing protein</fullName>
    </recommendedName>
</protein>
<dbReference type="GO" id="GO:0000981">
    <property type="term" value="F:DNA-binding transcription factor activity, RNA polymerase II-specific"/>
    <property type="evidence" value="ECO:0007669"/>
    <property type="project" value="TreeGrafter"/>
</dbReference>
<dbReference type="Gene3D" id="1.20.5.170">
    <property type="match status" value="1"/>
</dbReference>
<dbReference type="InterPro" id="IPR031106">
    <property type="entry name" value="C/EBP"/>
</dbReference>
<dbReference type="PANTHER" id="PTHR23334">
    <property type="entry name" value="CCAAT/ENHANCER BINDING PROTEIN"/>
    <property type="match status" value="1"/>
</dbReference>
<dbReference type="OrthoDB" id="5824912at2759"/>
<dbReference type="CDD" id="cd14813">
    <property type="entry name" value="bZIP_BmCbz-like"/>
    <property type="match status" value="1"/>
</dbReference>
<proteinExistence type="predicted"/>
<dbReference type="SMART" id="SM00338">
    <property type="entry name" value="BRLZ"/>
    <property type="match status" value="1"/>
</dbReference>
<organism evidence="3 4">
    <name type="scientific">Ancylostoma ceylanicum</name>
    <dbReference type="NCBI Taxonomy" id="53326"/>
    <lineage>
        <taxon>Eukaryota</taxon>
        <taxon>Metazoa</taxon>
        <taxon>Ecdysozoa</taxon>
        <taxon>Nematoda</taxon>
        <taxon>Chromadorea</taxon>
        <taxon>Rhabditida</taxon>
        <taxon>Rhabditina</taxon>
        <taxon>Rhabditomorpha</taxon>
        <taxon>Strongyloidea</taxon>
        <taxon>Ancylostomatidae</taxon>
        <taxon>Ancylostomatinae</taxon>
        <taxon>Ancylostoma</taxon>
    </lineage>
</organism>
<evidence type="ECO:0000313" key="4">
    <source>
        <dbReference type="Proteomes" id="UP000024635"/>
    </source>
</evidence>
<dbReference type="InterPro" id="IPR046347">
    <property type="entry name" value="bZIP_sf"/>
</dbReference>
<dbReference type="STRING" id="53326.A0A016SAD0"/>
<feature type="region of interest" description="Disordered" evidence="1">
    <location>
        <begin position="53"/>
        <end position="101"/>
    </location>
</feature>
<dbReference type="GO" id="GO:0006351">
    <property type="term" value="P:DNA-templated transcription"/>
    <property type="evidence" value="ECO:0007669"/>
    <property type="project" value="InterPro"/>
</dbReference>
<dbReference type="PROSITE" id="PS50217">
    <property type="entry name" value="BZIP"/>
    <property type="match status" value="1"/>
</dbReference>
<dbReference type="GO" id="GO:0000978">
    <property type="term" value="F:RNA polymerase II cis-regulatory region sequence-specific DNA binding"/>
    <property type="evidence" value="ECO:0007669"/>
    <property type="project" value="TreeGrafter"/>
</dbReference>
<dbReference type="SUPFAM" id="SSF57959">
    <property type="entry name" value="Leucine zipper domain"/>
    <property type="match status" value="1"/>
</dbReference>